<sequence>MALFGSDKRSLWGYIGERPSGPQINEPWVVKKSVRKQGGNPLTRRFLSVAGTDIGEYPGSSELSASTQHHLRVLNLPNQQASVRQGREQHLQSPCLSSKNGNMSSLSESKSFPLLLRNGKMLGL</sequence>
<feature type="region of interest" description="Disordered" evidence="1">
    <location>
        <begin position="83"/>
        <end position="108"/>
    </location>
</feature>
<dbReference type="Proteomes" id="UP001279734">
    <property type="component" value="Unassembled WGS sequence"/>
</dbReference>
<feature type="compositionally biased region" description="Polar residues" evidence="1">
    <location>
        <begin position="91"/>
        <end position="108"/>
    </location>
</feature>
<reference evidence="2" key="1">
    <citation type="submission" date="2023-05" db="EMBL/GenBank/DDBJ databases">
        <title>Nepenthes gracilis genome sequencing.</title>
        <authorList>
            <person name="Fukushima K."/>
        </authorList>
    </citation>
    <scope>NUCLEOTIDE SEQUENCE</scope>
    <source>
        <strain evidence="2">SING2019-196</strain>
    </source>
</reference>
<dbReference type="AlphaFoldDB" id="A0AAD3XWY0"/>
<comment type="caution">
    <text evidence="2">The sequence shown here is derived from an EMBL/GenBank/DDBJ whole genome shotgun (WGS) entry which is preliminary data.</text>
</comment>
<evidence type="ECO:0000313" key="2">
    <source>
        <dbReference type="EMBL" id="GMH19156.1"/>
    </source>
</evidence>
<accession>A0AAD3XWY0</accession>
<organism evidence="2 3">
    <name type="scientific">Nepenthes gracilis</name>
    <name type="common">Slender pitcher plant</name>
    <dbReference type="NCBI Taxonomy" id="150966"/>
    <lineage>
        <taxon>Eukaryota</taxon>
        <taxon>Viridiplantae</taxon>
        <taxon>Streptophyta</taxon>
        <taxon>Embryophyta</taxon>
        <taxon>Tracheophyta</taxon>
        <taxon>Spermatophyta</taxon>
        <taxon>Magnoliopsida</taxon>
        <taxon>eudicotyledons</taxon>
        <taxon>Gunneridae</taxon>
        <taxon>Pentapetalae</taxon>
        <taxon>Caryophyllales</taxon>
        <taxon>Nepenthaceae</taxon>
        <taxon>Nepenthes</taxon>
    </lineage>
</organism>
<evidence type="ECO:0000256" key="1">
    <source>
        <dbReference type="SAM" id="MobiDB-lite"/>
    </source>
</evidence>
<evidence type="ECO:0000313" key="3">
    <source>
        <dbReference type="Proteomes" id="UP001279734"/>
    </source>
</evidence>
<proteinExistence type="predicted"/>
<gene>
    <name evidence="2" type="ORF">Nepgr_020997</name>
</gene>
<keyword evidence="3" id="KW-1185">Reference proteome</keyword>
<protein>
    <submittedName>
        <fullName evidence="2">Uncharacterized protein</fullName>
    </submittedName>
</protein>
<dbReference type="EMBL" id="BSYO01000020">
    <property type="protein sequence ID" value="GMH19156.1"/>
    <property type="molecule type" value="Genomic_DNA"/>
</dbReference>
<name>A0AAD3XWY0_NEPGR</name>